<keyword evidence="3" id="KW-0677">Repeat</keyword>
<dbReference type="PROSITE" id="PS50294">
    <property type="entry name" value="WD_REPEATS_REGION"/>
    <property type="match status" value="8"/>
</dbReference>
<dbReference type="AlphaFoldDB" id="A0A9R1P3V3"/>
<feature type="domain" description="U3 small nucleolar RNA-associated protein 13 C-terminal" evidence="7">
    <location>
        <begin position="632"/>
        <end position="765"/>
    </location>
</feature>
<dbReference type="InterPro" id="IPR036322">
    <property type="entry name" value="WD40_repeat_dom_sf"/>
</dbReference>
<dbReference type="FunFam" id="2.130.10.10:FF:000794">
    <property type="entry name" value="Transducin family protein / WD-40 repeat family protein"/>
    <property type="match status" value="1"/>
</dbReference>
<dbReference type="FunFam" id="2.130.10.10:FF:001711">
    <property type="entry name" value="Transducin beta-like protein 3"/>
    <property type="match status" value="1"/>
</dbReference>
<dbReference type="InterPro" id="IPR019775">
    <property type="entry name" value="WD40_repeat_CS"/>
</dbReference>
<evidence type="ECO:0000313" key="9">
    <source>
        <dbReference type="Proteomes" id="UP000324705"/>
    </source>
</evidence>
<evidence type="ECO:0000256" key="3">
    <source>
        <dbReference type="ARBA" id="ARBA00022737"/>
    </source>
</evidence>
<dbReference type="GO" id="GO:0000480">
    <property type="term" value="P:endonucleolytic cleavage in 5'-ETS of tricistronic rRNA transcript (SSU-rRNA, 5.8S rRNA, LSU-rRNA)"/>
    <property type="evidence" value="ECO:0007669"/>
    <property type="project" value="TreeGrafter"/>
</dbReference>
<evidence type="ECO:0000256" key="6">
    <source>
        <dbReference type="SAM" id="MobiDB-lite"/>
    </source>
</evidence>
<feature type="repeat" description="WD" evidence="5">
    <location>
        <begin position="113"/>
        <end position="147"/>
    </location>
</feature>
<dbReference type="FunFam" id="2.130.10.10:FF:000797">
    <property type="entry name" value="Transducin family protein / WD-40 repeat family protein"/>
    <property type="match status" value="1"/>
</dbReference>
<dbReference type="SUPFAM" id="SSF50978">
    <property type="entry name" value="WD40 repeat-like"/>
    <property type="match status" value="2"/>
</dbReference>
<dbReference type="SMART" id="SM00320">
    <property type="entry name" value="WD40"/>
    <property type="match status" value="10"/>
</dbReference>
<organism evidence="8 9">
    <name type="scientific">Triticum turgidum subsp. durum</name>
    <name type="common">Durum wheat</name>
    <name type="synonym">Triticum durum</name>
    <dbReference type="NCBI Taxonomy" id="4567"/>
    <lineage>
        <taxon>Eukaryota</taxon>
        <taxon>Viridiplantae</taxon>
        <taxon>Streptophyta</taxon>
        <taxon>Embryophyta</taxon>
        <taxon>Tracheophyta</taxon>
        <taxon>Spermatophyta</taxon>
        <taxon>Magnoliopsida</taxon>
        <taxon>Liliopsida</taxon>
        <taxon>Poales</taxon>
        <taxon>Poaceae</taxon>
        <taxon>BOP clade</taxon>
        <taxon>Pooideae</taxon>
        <taxon>Triticodae</taxon>
        <taxon>Triticeae</taxon>
        <taxon>Triticinae</taxon>
        <taxon>Triticum</taxon>
    </lineage>
</organism>
<dbReference type="InterPro" id="IPR015943">
    <property type="entry name" value="WD40/YVTN_repeat-like_dom_sf"/>
</dbReference>
<dbReference type="InterPro" id="IPR013934">
    <property type="entry name" value="Utp13_C"/>
</dbReference>
<reference evidence="8 9" key="1">
    <citation type="submission" date="2017-09" db="EMBL/GenBank/DDBJ databases">
        <authorList>
            <consortium name="International Durum Wheat Genome Sequencing Consortium (IDWGSC)"/>
            <person name="Milanesi L."/>
        </authorList>
    </citation>
    <scope>NUCLEOTIDE SEQUENCE [LARGE SCALE GENOMIC DNA]</scope>
    <source>
        <strain evidence="9">cv. Svevo</strain>
    </source>
</reference>
<accession>A0A9R1P3V3</accession>
<dbReference type="Proteomes" id="UP000324705">
    <property type="component" value="Chromosome 2A"/>
</dbReference>
<name>A0A9R1P3V3_TRITD</name>
<dbReference type="GO" id="GO:0030686">
    <property type="term" value="C:90S preribosome"/>
    <property type="evidence" value="ECO:0007669"/>
    <property type="project" value="TreeGrafter"/>
</dbReference>
<feature type="region of interest" description="Disordered" evidence="6">
    <location>
        <begin position="771"/>
        <end position="835"/>
    </location>
</feature>
<dbReference type="Pfam" id="PF00400">
    <property type="entry name" value="WD40"/>
    <property type="match status" value="8"/>
</dbReference>
<feature type="repeat" description="WD" evidence="5">
    <location>
        <begin position="494"/>
        <end position="535"/>
    </location>
</feature>
<keyword evidence="4" id="KW-0539">Nucleus</keyword>
<gene>
    <name evidence="8" type="ORF">TRITD_2Av1G255370</name>
</gene>
<dbReference type="Gene3D" id="2.130.10.10">
    <property type="entry name" value="YVTN repeat-like/Quinoprotein amine dehydrogenase"/>
    <property type="match status" value="3"/>
</dbReference>
<evidence type="ECO:0000256" key="2">
    <source>
        <dbReference type="ARBA" id="ARBA00022574"/>
    </source>
</evidence>
<keyword evidence="2 5" id="KW-0853">WD repeat</keyword>
<dbReference type="InterPro" id="IPR020472">
    <property type="entry name" value="WD40_PAC1"/>
</dbReference>
<feature type="repeat" description="WD" evidence="5">
    <location>
        <begin position="71"/>
        <end position="112"/>
    </location>
</feature>
<dbReference type="Gramene" id="TRITD2Av1G255370.5">
    <property type="protein sequence ID" value="TRITD2Av1G255370.5"/>
    <property type="gene ID" value="TRITD2Av1G255370"/>
</dbReference>
<feature type="repeat" description="WD" evidence="5">
    <location>
        <begin position="536"/>
        <end position="577"/>
    </location>
</feature>
<evidence type="ECO:0000256" key="1">
    <source>
        <dbReference type="ARBA" id="ARBA00004604"/>
    </source>
</evidence>
<dbReference type="InterPro" id="IPR001680">
    <property type="entry name" value="WD40_rpt"/>
</dbReference>
<evidence type="ECO:0000313" key="8">
    <source>
        <dbReference type="EMBL" id="VAH36345.1"/>
    </source>
</evidence>
<feature type="repeat" description="WD" evidence="5">
    <location>
        <begin position="354"/>
        <end position="398"/>
    </location>
</feature>
<proteinExistence type="predicted"/>
<dbReference type="PANTHER" id="PTHR19854">
    <property type="entry name" value="TRANSDUCIN BETA-LIKE 3"/>
    <property type="match status" value="1"/>
</dbReference>
<dbReference type="GO" id="GO:0032040">
    <property type="term" value="C:small-subunit processome"/>
    <property type="evidence" value="ECO:0007669"/>
    <property type="project" value="InterPro"/>
</dbReference>
<dbReference type="PANTHER" id="PTHR19854:SF15">
    <property type="entry name" value="TRANSDUCIN BETA-LIKE PROTEIN 3"/>
    <property type="match status" value="1"/>
</dbReference>
<feature type="repeat" description="WD" evidence="5">
    <location>
        <begin position="399"/>
        <end position="431"/>
    </location>
</feature>
<keyword evidence="9" id="KW-1185">Reference proteome</keyword>
<evidence type="ECO:0000259" key="7">
    <source>
        <dbReference type="Pfam" id="PF08625"/>
    </source>
</evidence>
<protein>
    <recommendedName>
        <fullName evidence="7">U3 small nucleolar RNA-associated protein 13 C-terminal domain-containing protein</fullName>
    </recommendedName>
</protein>
<feature type="repeat" description="WD" evidence="5">
    <location>
        <begin position="452"/>
        <end position="485"/>
    </location>
</feature>
<feature type="repeat" description="WD" evidence="5">
    <location>
        <begin position="578"/>
        <end position="609"/>
    </location>
</feature>
<comment type="subcellular location">
    <subcellularLocation>
        <location evidence="1">Nucleus</location>
        <location evidence="1">Nucleolus</location>
    </subcellularLocation>
</comment>
<dbReference type="GO" id="GO:0034511">
    <property type="term" value="F:U3 snoRNA binding"/>
    <property type="evidence" value="ECO:0007669"/>
    <property type="project" value="TreeGrafter"/>
</dbReference>
<dbReference type="PRINTS" id="PR00320">
    <property type="entry name" value="GPROTEINBRPT"/>
</dbReference>
<dbReference type="PROSITE" id="PS50082">
    <property type="entry name" value="WD_REPEATS_2"/>
    <property type="match status" value="8"/>
</dbReference>
<sequence length="835" mass="91456">MALSQGPKKNYRCDRSLQQFYTGGPFAVGRAPRGEGEGEGEGDAEAFFACACGSELRVVSAADASAIGEPIDGDSEAVTGIALSPDSRLLFAAGHSKLIRVWDLASRTCIRSWKGHDGPVMAMACHASGGLLATAGADKKVCVWDVDGGFCTHFFRGHTGVVTTIMFHRDPKRLLVVNVWDLRKYASKKTVPAYEMIEGVSFIGPGSGILACLGVEAAKLKEKTDGYFLTVGERGIVRIWCLESAVCVFEQQSSDVTINSENEESRRGFTATTMLPDDQGILCVTADQQFLFYSCTRTDEGTFQLNLYKRLIGYNDEILDLKFVGEEEQYLAVATNLEQVRVYDVASMSCSYVLAGHTEIVVCLDTCVSTSGKTLVVTGSKDNTVRLWDMEKRSCIGTGKGHLGAIGCVAFSKKSKNFFVSGSSDRTIKVWTWDDTLIDAGGEVPLKAKAGVAAHDKDINSLSVSPNDGLVCSGSEDRTASIWKLPNLVSSVVLKGHKRGIWSVEFSPVEQCVITSSGDKTVKIWHVADGSCLKTFEGHTSSVLRASFLSRGTQFVSCGSDGLVKLWTIKTNECIATYDKHDGKVWALAIGKKTEMLATGGTDSDLNLWHDCTMEDKQEDFLKKEEEVLRGQELENAVSDSDYTRAIQLAFELRRPRKLLELFSQLCRKADPEDPIEKALLGLPKEGLHVLLEYIREWNTKPKFCHVAQFVLFRVLRSLPPTDILEIKGISELLEGLIPYSQRHFSRVDRLVRSTFLLDYTLTRMSVVDPDVDAGTTKDVTNDSSMDNVEITPAEPALETPEKPGKKRKSSKTSQSSKKSSKKVKASSNAVSVEA</sequence>
<dbReference type="Pfam" id="PF08625">
    <property type="entry name" value="Utp13"/>
    <property type="match status" value="1"/>
</dbReference>
<dbReference type="EMBL" id="LT934113">
    <property type="protein sequence ID" value="VAH36345.1"/>
    <property type="molecule type" value="Genomic_DNA"/>
</dbReference>
<feature type="compositionally biased region" description="Polar residues" evidence="6">
    <location>
        <begin position="778"/>
        <end position="787"/>
    </location>
</feature>
<dbReference type="CDD" id="cd00200">
    <property type="entry name" value="WD40"/>
    <property type="match status" value="1"/>
</dbReference>
<dbReference type="GO" id="GO:0000472">
    <property type="term" value="P:endonucleolytic cleavage to generate mature 5'-end of SSU-rRNA from (SSU-rRNA, 5.8S rRNA, LSU-rRNA)"/>
    <property type="evidence" value="ECO:0007669"/>
    <property type="project" value="TreeGrafter"/>
</dbReference>
<dbReference type="PROSITE" id="PS00678">
    <property type="entry name" value="WD_REPEATS_1"/>
    <property type="match status" value="2"/>
</dbReference>
<evidence type="ECO:0000256" key="4">
    <source>
        <dbReference type="ARBA" id="ARBA00023242"/>
    </source>
</evidence>
<evidence type="ECO:0000256" key="5">
    <source>
        <dbReference type="PROSITE-ProRule" id="PRU00221"/>
    </source>
</evidence>